<feature type="domain" description="Alanine racemase N-terminal" evidence="5">
    <location>
        <begin position="3"/>
        <end position="221"/>
    </location>
</feature>
<evidence type="ECO:0000313" key="7">
    <source>
        <dbReference type="Proteomes" id="UP000006044"/>
    </source>
</evidence>
<evidence type="ECO:0000256" key="3">
    <source>
        <dbReference type="PIRSR" id="PIRSR004848-1"/>
    </source>
</evidence>
<name>K0X4W9_9BACT</name>
<proteinExistence type="inferred from homology"/>
<evidence type="ECO:0000256" key="1">
    <source>
        <dbReference type="ARBA" id="ARBA00022898"/>
    </source>
</evidence>
<dbReference type="HOGENOM" id="CLU_059988_1_3_10"/>
<dbReference type="OrthoDB" id="9804072at2"/>
<organism evidence="6 7">
    <name type="scientific">Barnesiella intestinihominis YIT 11860</name>
    <dbReference type="NCBI Taxonomy" id="742726"/>
    <lineage>
        <taxon>Bacteria</taxon>
        <taxon>Pseudomonadati</taxon>
        <taxon>Bacteroidota</taxon>
        <taxon>Bacteroidia</taxon>
        <taxon>Bacteroidales</taxon>
        <taxon>Barnesiellaceae</taxon>
        <taxon>Barnesiella</taxon>
    </lineage>
</organism>
<dbReference type="Pfam" id="PF01168">
    <property type="entry name" value="Ala_racemase_N"/>
    <property type="match status" value="1"/>
</dbReference>
<dbReference type="PIRSF" id="PIRSF004848">
    <property type="entry name" value="YBL036c_PLPDEIII"/>
    <property type="match status" value="1"/>
</dbReference>
<evidence type="ECO:0000256" key="2">
    <source>
        <dbReference type="HAMAP-Rule" id="MF_02087"/>
    </source>
</evidence>
<comment type="cofactor">
    <cofactor evidence="3">
        <name>pyridoxal 5'-phosphate</name>
        <dbReference type="ChEBI" id="CHEBI:597326"/>
    </cofactor>
</comment>
<dbReference type="RefSeq" id="WP_008861136.1">
    <property type="nucleotide sequence ID" value="NZ_JH815203.1"/>
</dbReference>
<protein>
    <recommendedName>
        <fullName evidence="2">Pyridoxal phosphate homeostasis protein</fullName>
        <shortName evidence="2">PLP homeostasis protein</shortName>
    </recommendedName>
</protein>
<dbReference type="PANTHER" id="PTHR10146">
    <property type="entry name" value="PROLINE SYNTHETASE CO-TRANSCRIBED BACTERIAL HOMOLOG PROTEIN"/>
    <property type="match status" value="1"/>
</dbReference>
<comment type="caution">
    <text evidence="6">The sequence shown here is derived from an EMBL/GenBank/DDBJ whole genome shotgun (WGS) entry which is preliminary data.</text>
</comment>
<dbReference type="HAMAP" id="MF_02087">
    <property type="entry name" value="PLP_homeostasis"/>
    <property type="match status" value="1"/>
</dbReference>
<evidence type="ECO:0000259" key="5">
    <source>
        <dbReference type="Pfam" id="PF01168"/>
    </source>
</evidence>
<reference evidence="6 7" key="1">
    <citation type="submission" date="2012-08" db="EMBL/GenBank/DDBJ databases">
        <title>The Genome Sequence of Barnesiella intestinihominis YIT 11860.</title>
        <authorList>
            <consortium name="The Broad Institute Genome Sequencing Platform"/>
            <person name="Earl A."/>
            <person name="Ward D."/>
            <person name="Feldgarden M."/>
            <person name="Gevers D."/>
            <person name="Morotomi M."/>
            <person name="Walker B."/>
            <person name="Young S.K."/>
            <person name="Zeng Q."/>
            <person name="Gargeya S."/>
            <person name="Fitzgerald M."/>
            <person name="Haas B."/>
            <person name="Abouelleil A."/>
            <person name="Alvarado L."/>
            <person name="Arachchi H.M."/>
            <person name="Berlin A.M."/>
            <person name="Chapman S.B."/>
            <person name="Goldberg J."/>
            <person name="Griggs A."/>
            <person name="Gujja S."/>
            <person name="Hansen M."/>
            <person name="Howarth C."/>
            <person name="Imamovic A."/>
            <person name="Larimer J."/>
            <person name="McCowen C."/>
            <person name="Montmayeur A."/>
            <person name="Murphy C."/>
            <person name="Neiman D."/>
            <person name="Pearson M."/>
            <person name="Priest M."/>
            <person name="Roberts A."/>
            <person name="Saif S."/>
            <person name="Shea T."/>
            <person name="Sisk P."/>
            <person name="Sykes S."/>
            <person name="Wortman J."/>
            <person name="Nusbaum C."/>
            <person name="Birren B."/>
        </authorList>
    </citation>
    <scope>NUCLEOTIDE SEQUENCE [LARGE SCALE GENOMIC DNA]</scope>
    <source>
        <strain evidence="6 7">YIT 11860</strain>
    </source>
</reference>
<dbReference type="EMBL" id="ADLE01000001">
    <property type="protein sequence ID" value="EJZ66462.1"/>
    <property type="molecule type" value="Genomic_DNA"/>
</dbReference>
<keyword evidence="1 2" id="KW-0663">Pyridoxal phosphate</keyword>
<evidence type="ECO:0000256" key="4">
    <source>
        <dbReference type="RuleBase" id="RU004514"/>
    </source>
</evidence>
<dbReference type="Proteomes" id="UP000006044">
    <property type="component" value="Unassembled WGS sequence"/>
</dbReference>
<dbReference type="InterPro" id="IPR011078">
    <property type="entry name" value="PyrdxlP_homeostasis"/>
</dbReference>
<evidence type="ECO:0000313" key="6">
    <source>
        <dbReference type="EMBL" id="EJZ66462.1"/>
    </source>
</evidence>
<feature type="modified residue" description="N6-(pyridoxal phosphate)lysine" evidence="2 3">
    <location>
        <position position="26"/>
    </location>
</feature>
<dbReference type="FunFam" id="3.20.20.10:FF:000018">
    <property type="entry name" value="Pyridoxal phosphate homeostasis protein"/>
    <property type="match status" value="1"/>
</dbReference>
<dbReference type="NCBIfam" id="TIGR00044">
    <property type="entry name" value="YggS family pyridoxal phosphate-dependent enzyme"/>
    <property type="match status" value="1"/>
</dbReference>
<dbReference type="AlphaFoldDB" id="K0X4W9"/>
<dbReference type="InterPro" id="IPR001608">
    <property type="entry name" value="Ala_racemase_N"/>
</dbReference>
<comment type="function">
    <text evidence="2">Pyridoxal 5'-phosphate (PLP)-binding protein, which is involved in PLP homeostasis.</text>
</comment>
<gene>
    <name evidence="6" type="ORF">HMPREF9448_00640</name>
</gene>
<dbReference type="PANTHER" id="PTHR10146:SF14">
    <property type="entry name" value="PYRIDOXAL PHOSPHATE HOMEOSTASIS PROTEIN"/>
    <property type="match status" value="1"/>
</dbReference>
<accession>K0X4W9</accession>
<dbReference type="GeneID" id="77847971"/>
<dbReference type="PROSITE" id="PS01211">
    <property type="entry name" value="UPF0001"/>
    <property type="match status" value="1"/>
</dbReference>
<dbReference type="InterPro" id="IPR029066">
    <property type="entry name" value="PLP-binding_barrel"/>
</dbReference>
<dbReference type="eggNOG" id="COG0325">
    <property type="taxonomic scope" value="Bacteria"/>
</dbReference>
<dbReference type="Gene3D" id="3.20.20.10">
    <property type="entry name" value="Alanine racemase"/>
    <property type="match status" value="1"/>
</dbReference>
<comment type="similarity">
    <text evidence="2 4">Belongs to the pyridoxal phosphate-binding protein YggS/PROSC family.</text>
</comment>
<dbReference type="SUPFAM" id="SSF51419">
    <property type="entry name" value="PLP-binding barrel"/>
    <property type="match status" value="1"/>
</dbReference>
<dbReference type="CDD" id="cd00635">
    <property type="entry name" value="PLPDE_III_YBL036c_like"/>
    <property type="match status" value="1"/>
</dbReference>
<sequence length="226" mass="25411">MSDIARHIERIRQELPAGTRLVAVSKFHTAETIMEAYEAGQRIFGESRVQELVEKYEVLPKDIEWHFIGHLQTNKVKYIVPFVSLIHSVDSEKLLSVIESEAAKCDRVVDCLLEIHVAQEDSKYGFTPDSCRELLQGGSSEKYPHVRICGLMGMATQTDDEDCIEREFGALKKLFDEVKGSSAVDSSAFCELSMGMSHDYPLALRHGSTLVRIGTSIFGERVYSCF</sequence>
<keyword evidence="7" id="KW-1185">Reference proteome</keyword>
<dbReference type="PATRIC" id="fig|742726.3.peg.673"/>
<dbReference type="STRING" id="742726.HMPREF9448_00640"/>
<dbReference type="GO" id="GO:0030170">
    <property type="term" value="F:pyridoxal phosphate binding"/>
    <property type="evidence" value="ECO:0007669"/>
    <property type="project" value="UniProtKB-UniRule"/>
</dbReference>